<reference evidence="2 3" key="1">
    <citation type="submission" date="2024-06" db="EMBL/GenBank/DDBJ databases">
        <title>The Natural Products Discovery Center: Release of the First 8490 Sequenced Strains for Exploring Actinobacteria Biosynthetic Diversity.</title>
        <authorList>
            <person name="Kalkreuter E."/>
            <person name="Kautsar S.A."/>
            <person name="Yang D."/>
            <person name="Bader C.D."/>
            <person name="Teijaro C.N."/>
            <person name="Fluegel L."/>
            <person name="Davis C.M."/>
            <person name="Simpson J.R."/>
            <person name="Lauterbach L."/>
            <person name="Steele A.D."/>
            <person name="Gui C."/>
            <person name="Meng S."/>
            <person name="Li G."/>
            <person name="Viehrig K."/>
            <person name="Ye F."/>
            <person name="Su P."/>
            <person name="Kiefer A.F."/>
            <person name="Nichols A."/>
            <person name="Cepeda A.J."/>
            <person name="Yan W."/>
            <person name="Fan B."/>
            <person name="Jiang Y."/>
            <person name="Adhikari A."/>
            <person name="Zheng C.-J."/>
            <person name="Schuster L."/>
            <person name="Cowan T.M."/>
            <person name="Smanski M.J."/>
            <person name="Chevrette M.G."/>
            <person name="De Carvalho L.P.S."/>
            <person name="Shen B."/>
        </authorList>
    </citation>
    <scope>NUCLEOTIDE SEQUENCE [LARGE SCALE GENOMIC DNA]</scope>
    <source>
        <strain evidence="2 3">NPDC000634</strain>
    </source>
</reference>
<protein>
    <submittedName>
        <fullName evidence="2">Uncharacterized protein</fullName>
    </submittedName>
</protein>
<keyword evidence="1" id="KW-0812">Transmembrane</keyword>
<dbReference type="Proteomes" id="UP001458415">
    <property type="component" value="Unassembled WGS sequence"/>
</dbReference>
<evidence type="ECO:0000313" key="3">
    <source>
        <dbReference type="Proteomes" id="UP001458415"/>
    </source>
</evidence>
<keyword evidence="1" id="KW-0472">Membrane</keyword>
<accession>A0ABV1VVS5</accession>
<gene>
    <name evidence="2" type="ORF">ABT317_02985</name>
</gene>
<feature type="transmembrane region" description="Helical" evidence="1">
    <location>
        <begin position="37"/>
        <end position="55"/>
    </location>
</feature>
<comment type="caution">
    <text evidence="2">The sequence shown here is derived from an EMBL/GenBank/DDBJ whole genome shotgun (WGS) entry which is preliminary data.</text>
</comment>
<keyword evidence="3" id="KW-1185">Reference proteome</keyword>
<dbReference type="EMBL" id="JBEPCU010000019">
    <property type="protein sequence ID" value="MER6976031.1"/>
    <property type="molecule type" value="Genomic_DNA"/>
</dbReference>
<dbReference type="RefSeq" id="WP_086726978.1">
    <property type="nucleotide sequence ID" value="NZ_MUBM01000165.1"/>
</dbReference>
<sequence length="95" mass="10532">MTGAGRAAFVAYCVVFLAASGKGAVLLHERAPLDMVGAAYAVALVCLVALCREIGRASLEELRVRFRPNTCDCDLWWTSMGRFHDDWCRTNRSKH</sequence>
<name>A0ABV1VVS5_9ACTN</name>
<evidence type="ECO:0000313" key="2">
    <source>
        <dbReference type="EMBL" id="MER6976031.1"/>
    </source>
</evidence>
<organism evidence="2 3">
    <name type="scientific">Streptomyces carpinensis</name>
    <dbReference type="NCBI Taxonomy" id="66369"/>
    <lineage>
        <taxon>Bacteria</taxon>
        <taxon>Bacillati</taxon>
        <taxon>Actinomycetota</taxon>
        <taxon>Actinomycetes</taxon>
        <taxon>Kitasatosporales</taxon>
        <taxon>Streptomycetaceae</taxon>
        <taxon>Streptomyces</taxon>
    </lineage>
</organism>
<proteinExistence type="predicted"/>
<keyword evidence="1" id="KW-1133">Transmembrane helix</keyword>
<evidence type="ECO:0000256" key="1">
    <source>
        <dbReference type="SAM" id="Phobius"/>
    </source>
</evidence>